<dbReference type="HAMAP" id="MF_00003">
    <property type="entry name" value="RbfA"/>
    <property type="match status" value="1"/>
</dbReference>
<comment type="subunit">
    <text evidence="2">Monomer. Binds 30S ribosomal subunits, but not 50S ribosomal subunits or 70S ribosomes.</text>
</comment>
<accession>A0AAF0BSK7</accession>
<dbReference type="GO" id="GO:0030490">
    <property type="term" value="P:maturation of SSU-rRNA"/>
    <property type="evidence" value="ECO:0007669"/>
    <property type="project" value="UniProtKB-UniRule"/>
</dbReference>
<organism evidence="3 4">
    <name type="scientific">Iamia majanohamensis</name>
    <dbReference type="NCBI Taxonomy" id="467976"/>
    <lineage>
        <taxon>Bacteria</taxon>
        <taxon>Bacillati</taxon>
        <taxon>Actinomycetota</taxon>
        <taxon>Acidimicrobiia</taxon>
        <taxon>Acidimicrobiales</taxon>
        <taxon>Iamiaceae</taxon>
        <taxon>Iamia</taxon>
    </lineage>
</organism>
<dbReference type="KEGG" id="ima:PO878_12960"/>
<dbReference type="InterPro" id="IPR015946">
    <property type="entry name" value="KH_dom-like_a/b"/>
</dbReference>
<comment type="similarity">
    <text evidence="2">Belongs to the RbfA family.</text>
</comment>
<dbReference type="AlphaFoldDB" id="A0AAF0BSK7"/>
<dbReference type="Gene3D" id="3.30.300.20">
    <property type="match status" value="1"/>
</dbReference>
<sequence length="127" mass="14101">MAKRANPKRQYPRMVRVNELLREVVAEAVQDVDDDRLVGVAITNVDCESDLGAAVVHYDVLDGPDADDEVLEAFDELRPRLQKVINAETRLKQTPRLTFAADPVVRSAARIDDVLRGIRPPASDEAP</sequence>
<dbReference type="PROSITE" id="PS01319">
    <property type="entry name" value="RBFA"/>
    <property type="match status" value="1"/>
</dbReference>
<keyword evidence="4" id="KW-1185">Reference proteome</keyword>
<evidence type="ECO:0000313" key="4">
    <source>
        <dbReference type="Proteomes" id="UP001216390"/>
    </source>
</evidence>
<reference evidence="3" key="1">
    <citation type="submission" date="2023-01" db="EMBL/GenBank/DDBJ databases">
        <title>The diversity of Class Acidimicrobiia in South China Sea sediment environments and the proposal of Iamia marina sp. nov., a novel species of the genus Iamia.</title>
        <authorList>
            <person name="He Y."/>
            <person name="Tian X."/>
        </authorList>
    </citation>
    <scope>NUCLEOTIDE SEQUENCE</scope>
    <source>
        <strain evidence="3">DSM 19957</strain>
    </source>
</reference>
<comment type="function">
    <text evidence="2">One of several proteins that assist in the late maturation steps of the functional core of the 30S ribosomal subunit. Associates with free 30S ribosomal subunits (but not with 30S subunits that are part of 70S ribosomes or polysomes). Required for efficient processing of 16S rRNA. May interact with the 5'-terminal helix region of 16S rRNA.</text>
</comment>
<keyword evidence="2" id="KW-0963">Cytoplasm</keyword>
<protein>
    <recommendedName>
        <fullName evidence="2">Ribosome-binding factor A</fullName>
    </recommendedName>
</protein>
<dbReference type="GO" id="GO:0005737">
    <property type="term" value="C:cytoplasm"/>
    <property type="evidence" value="ECO:0007669"/>
    <property type="project" value="UniProtKB-SubCell"/>
</dbReference>
<dbReference type="NCBIfam" id="TIGR00082">
    <property type="entry name" value="rbfA"/>
    <property type="match status" value="1"/>
</dbReference>
<name>A0AAF0BSK7_9ACTN</name>
<evidence type="ECO:0000256" key="2">
    <source>
        <dbReference type="HAMAP-Rule" id="MF_00003"/>
    </source>
</evidence>
<evidence type="ECO:0000256" key="1">
    <source>
        <dbReference type="ARBA" id="ARBA00022517"/>
    </source>
</evidence>
<keyword evidence="1 2" id="KW-0690">Ribosome biogenesis</keyword>
<dbReference type="InterPro" id="IPR020053">
    <property type="entry name" value="Ribosome-bd_factorA_CS"/>
</dbReference>
<gene>
    <name evidence="2 3" type="primary">rbfA</name>
    <name evidence="3" type="ORF">PO878_12960</name>
</gene>
<evidence type="ECO:0000313" key="3">
    <source>
        <dbReference type="EMBL" id="WCO65407.1"/>
    </source>
</evidence>
<dbReference type="RefSeq" id="WP_272734932.1">
    <property type="nucleotide sequence ID" value="NZ_CP116942.1"/>
</dbReference>
<comment type="subcellular location">
    <subcellularLocation>
        <location evidence="2">Cytoplasm</location>
    </subcellularLocation>
</comment>
<dbReference type="SUPFAM" id="SSF89919">
    <property type="entry name" value="Ribosome-binding factor A, RbfA"/>
    <property type="match status" value="1"/>
</dbReference>
<proteinExistence type="inferred from homology"/>
<dbReference type="InterPro" id="IPR000238">
    <property type="entry name" value="RbfA"/>
</dbReference>
<dbReference type="EMBL" id="CP116942">
    <property type="protein sequence ID" value="WCO65407.1"/>
    <property type="molecule type" value="Genomic_DNA"/>
</dbReference>
<dbReference type="Pfam" id="PF02033">
    <property type="entry name" value="RBFA"/>
    <property type="match status" value="1"/>
</dbReference>
<dbReference type="InterPro" id="IPR023799">
    <property type="entry name" value="RbfA_dom_sf"/>
</dbReference>
<dbReference type="Proteomes" id="UP001216390">
    <property type="component" value="Chromosome"/>
</dbReference>